<dbReference type="SUPFAM" id="SSF48239">
    <property type="entry name" value="Terpenoid cyclases/Protein prenyltransferases"/>
    <property type="match status" value="1"/>
</dbReference>
<feature type="transmembrane region" description="Helical" evidence="1">
    <location>
        <begin position="65"/>
        <end position="85"/>
    </location>
</feature>
<dbReference type="RefSeq" id="WP_377167102.1">
    <property type="nucleotide sequence ID" value="NZ_JBHSMQ010000004.1"/>
</dbReference>
<proteinExistence type="predicted"/>
<keyword evidence="1" id="KW-0472">Membrane</keyword>
<comment type="caution">
    <text evidence="2">The sequence shown here is derived from an EMBL/GenBank/DDBJ whole genome shotgun (WGS) entry which is preliminary data.</text>
</comment>
<name>A0ABW0KQS8_9BACT</name>
<dbReference type="Proteomes" id="UP001596052">
    <property type="component" value="Unassembled WGS sequence"/>
</dbReference>
<sequence length="552" mass="60881">MNTNDPKQPSAYQVPPGWERFQPPPVAEPVLQAVLVEDRPPAPARIQPPAPAWLRFWRQMGGGSLMLSLAVHVGLLLAAGVIIVGTQMAKPVNDFIPSGPTQASVEASQDLAYKVSMKQMDAMARKTPQTRIGVDGPTDCLLPEAGVMELPEAGNGTSRLMSASIGSKLPGMEGSAPPTMLANLPNMFGGRCSMQSRLEKLRENGGTAECEMAVSRSLAWLKGQQNADGSWGRANKGAMTGLALLCYLGRCETPDSAFYGDNVRDGMLYLVELARRNPHGILAENLVSNSATYEHGIATYALGEMYSFYRLGNRSLPGLRETFEKGVQLIIEQQNPQGSWTYGGRDAGLPTAYNKDSRGEDLSVSGWQFQALKAAKHSGLKIEGLDGAIKRCCDYLESKQTKDGGFGKTNRDEHYNQWSLTGCGVLGLQTLAQHKATAVKKGIRFLREFLSAEPLDWERNCNLYCWYYYTQAFFQAGGEDWRFYNAQFLPQIIGAQQADGSFKRGRPNWPAGDAADAIYRQCLCTLQLEVYFRYLKVADREEPSIFERQTRR</sequence>
<keyword evidence="1" id="KW-1133">Transmembrane helix</keyword>
<organism evidence="2 3">
    <name type="scientific">Prosthecobacter fluviatilis</name>
    <dbReference type="NCBI Taxonomy" id="445931"/>
    <lineage>
        <taxon>Bacteria</taxon>
        <taxon>Pseudomonadati</taxon>
        <taxon>Verrucomicrobiota</taxon>
        <taxon>Verrucomicrobiia</taxon>
        <taxon>Verrucomicrobiales</taxon>
        <taxon>Verrucomicrobiaceae</taxon>
        <taxon>Prosthecobacter</taxon>
    </lineage>
</organism>
<gene>
    <name evidence="2" type="ORF">ACFQDI_12780</name>
</gene>
<evidence type="ECO:0000313" key="2">
    <source>
        <dbReference type="EMBL" id="MFC5455734.1"/>
    </source>
</evidence>
<dbReference type="EMBL" id="JBHSMQ010000004">
    <property type="protein sequence ID" value="MFC5455734.1"/>
    <property type="molecule type" value="Genomic_DNA"/>
</dbReference>
<dbReference type="Gene3D" id="1.50.10.20">
    <property type="match status" value="2"/>
</dbReference>
<dbReference type="InterPro" id="IPR008930">
    <property type="entry name" value="Terpenoid_cyclase/PrenylTrfase"/>
</dbReference>
<reference evidence="3" key="1">
    <citation type="journal article" date="2019" name="Int. J. Syst. Evol. Microbiol.">
        <title>The Global Catalogue of Microorganisms (GCM) 10K type strain sequencing project: providing services to taxonomists for standard genome sequencing and annotation.</title>
        <authorList>
            <consortium name="The Broad Institute Genomics Platform"/>
            <consortium name="The Broad Institute Genome Sequencing Center for Infectious Disease"/>
            <person name="Wu L."/>
            <person name="Ma J."/>
        </authorList>
    </citation>
    <scope>NUCLEOTIDE SEQUENCE [LARGE SCALE GENOMIC DNA]</scope>
    <source>
        <strain evidence="3">CGMCC 4.1469</strain>
    </source>
</reference>
<evidence type="ECO:0000256" key="1">
    <source>
        <dbReference type="SAM" id="Phobius"/>
    </source>
</evidence>
<keyword evidence="1" id="KW-0812">Transmembrane</keyword>
<evidence type="ECO:0000313" key="3">
    <source>
        <dbReference type="Proteomes" id="UP001596052"/>
    </source>
</evidence>
<keyword evidence="3" id="KW-1185">Reference proteome</keyword>
<accession>A0ABW0KQS8</accession>
<protein>
    <submittedName>
        <fullName evidence="2">Prenyltransferase/squalene oxidase repeat-containing protein</fullName>
    </submittedName>
</protein>